<dbReference type="OrthoDB" id="9777768at2"/>
<feature type="transmembrane region" description="Helical" evidence="7">
    <location>
        <begin position="146"/>
        <end position="169"/>
    </location>
</feature>
<evidence type="ECO:0000256" key="2">
    <source>
        <dbReference type="ARBA" id="ARBA00004936"/>
    </source>
</evidence>
<accession>A0A1M4XKX6</accession>
<dbReference type="PANTHER" id="PTHR47371">
    <property type="entry name" value="LIPOTEICHOIC ACID SYNTHASE"/>
    <property type="match status" value="1"/>
</dbReference>
<evidence type="ECO:0000256" key="3">
    <source>
        <dbReference type="ARBA" id="ARBA00022475"/>
    </source>
</evidence>
<proteinExistence type="predicted"/>
<organism evidence="9 10">
    <name type="scientific">Schwartzia succinivorans DSM 10502</name>
    <dbReference type="NCBI Taxonomy" id="1123243"/>
    <lineage>
        <taxon>Bacteria</taxon>
        <taxon>Bacillati</taxon>
        <taxon>Bacillota</taxon>
        <taxon>Negativicutes</taxon>
        <taxon>Selenomonadales</taxon>
        <taxon>Selenomonadaceae</taxon>
        <taxon>Schwartzia</taxon>
    </lineage>
</organism>
<feature type="transmembrane region" description="Helical" evidence="7">
    <location>
        <begin position="95"/>
        <end position="116"/>
    </location>
</feature>
<sequence length="675" mass="77699">MFEHYFFGMQQDLKLAVLPPLLCAVFRAVFIYAYAPRESIRGQWKKLYHCFRYGFWWGMDWNAYAYLIPLALVTLPGVFLPAYYELGDTVRTVWIVSYVFVLYFLFWGKMIFYYHYNDIYNSTLWLGKNADKKNLADIFFNQNHGAWILLSFIPYVFLCLRAAEFLLGIPNISYPVFETEWKVYAFNTAIFLGSIAIFYWFRFGGTFRHRLKPEWDEVPPIVKNDEVIGKATVDDLVALEIVWKHPAHESLKHSDEEAAEIMAPVMPKGWQDKKDPLESFMRKAKGPRIKKPSHIFYLLGESHSQIIYDPQFSCLNMMEGTKKWRAQEHTVAIDNFLSAGLISQPSLVSLILGIYDANMEINENKDFWSGCTITSLPFQLKKLGYKTSFWYGGGLSWGSLYHFIPGSGFDEAHGGPDICGPDAPKTWLGVYDHLFLEETARRIKASDDGAPEFHFIYTTSNHGPYNIPVTEYGFDADRVLKDAPAKVRQKDMALREAGGVWYTDQALAHFIEDMQKTYPDSLIILTGDHAAHFVEYDCDIVPRTMATLRENRTTSFALSHPELTKDMFAGNTLGGHLNIMPTIFELIAPKDFEYYSIMPSLLEHLDHITTPFGWMTVDTIGDYYNHVSQPLAPCMELPDTKHDVSEFENERFAWSELTGWIIRHPELLTPVSGKK</sequence>
<dbReference type="InterPro" id="IPR017850">
    <property type="entry name" value="Alkaline_phosphatase_core_sf"/>
</dbReference>
<gene>
    <name evidence="9" type="ORF">SAMN02745190_01522</name>
</gene>
<evidence type="ECO:0000259" key="8">
    <source>
        <dbReference type="Pfam" id="PF00884"/>
    </source>
</evidence>
<evidence type="ECO:0000256" key="1">
    <source>
        <dbReference type="ARBA" id="ARBA00004651"/>
    </source>
</evidence>
<dbReference type="InterPro" id="IPR050448">
    <property type="entry name" value="OpgB/LTA_synthase_biosynth"/>
</dbReference>
<evidence type="ECO:0000256" key="7">
    <source>
        <dbReference type="SAM" id="Phobius"/>
    </source>
</evidence>
<keyword evidence="10" id="KW-1185">Reference proteome</keyword>
<dbReference type="EMBL" id="FQUG01000005">
    <property type="protein sequence ID" value="SHE94086.1"/>
    <property type="molecule type" value="Genomic_DNA"/>
</dbReference>
<feature type="domain" description="Sulfatase N-terminal" evidence="8">
    <location>
        <begin position="321"/>
        <end position="586"/>
    </location>
</feature>
<protein>
    <submittedName>
        <fullName evidence="9">Sulfatase</fullName>
    </submittedName>
</protein>
<keyword evidence="3" id="KW-1003">Cell membrane</keyword>
<dbReference type="Pfam" id="PF00884">
    <property type="entry name" value="Sulfatase"/>
    <property type="match status" value="1"/>
</dbReference>
<dbReference type="PANTHER" id="PTHR47371:SF3">
    <property type="entry name" value="PHOSPHOGLYCEROL TRANSFERASE I"/>
    <property type="match status" value="1"/>
</dbReference>
<dbReference type="InterPro" id="IPR000917">
    <property type="entry name" value="Sulfatase_N"/>
</dbReference>
<evidence type="ECO:0000313" key="9">
    <source>
        <dbReference type="EMBL" id="SHE94086.1"/>
    </source>
</evidence>
<dbReference type="Gene3D" id="3.40.720.10">
    <property type="entry name" value="Alkaline Phosphatase, subunit A"/>
    <property type="match status" value="1"/>
</dbReference>
<evidence type="ECO:0000256" key="5">
    <source>
        <dbReference type="ARBA" id="ARBA00022989"/>
    </source>
</evidence>
<keyword evidence="4 7" id="KW-0812">Transmembrane</keyword>
<dbReference type="SUPFAM" id="SSF53649">
    <property type="entry name" value="Alkaline phosphatase-like"/>
    <property type="match status" value="1"/>
</dbReference>
<reference evidence="9 10" key="1">
    <citation type="submission" date="2016-11" db="EMBL/GenBank/DDBJ databases">
        <authorList>
            <person name="Jaros S."/>
            <person name="Januszkiewicz K."/>
            <person name="Wedrychowicz H."/>
        </authorList>
    </citation>
    <scope>NUCLEOTIDE SEQUENCE [LARGE SCALE GENOMIC DNA]</scope>
    <source>
        <strain evidence="9 10">DSM 10502</strain>
    </source>
</reference>
<evidence type="ECO:0000313" key="10">
    <source>
        <dbReference type="Proteomes" id="UP000184404"/>
    </source>
</evidence>
<name>A0A1M4XKX6_9FIRM</name>
<evidence type="ECO:0000256" key="6">
    <source>
        <dbReference type="ARBA" id="ARBA00023136"/>
    </source>
</evidence>
<dbReference type="GO" id="GO:0005886">
    <property type="term" value="C:plasma membrane"/>
    <property type="evidence" value="ECO:0007669"/>
    <property type="project" value="UniProtKB-SubCell"/>
</dbReference>
<keyword evidence="5 7" id="KW-1133">Transmembrane helix</keyword>
<feature type="transmembrane region" description="Helical" evidence="7">
    <location>
        <begin position="63"/>
        <end position="83"/>
    </location>
</feature>
<feature type="transmembrane region" description="Helical" evidence="7">
    <location>
        <begin position="12"/>
        <end position="35"/>
    </location>
</feature>
<feature type="transmembrane region" description="Helical" evidence="7">
    <location>
        <begin position="181"/>
        <end position="201"/>
    </location>
</feature>
<evidence type="ECO:0000256" key="4">
    <source>
        <dbReference type="ARBA" id="ARBA00022692"/>
    </source>
</evidence>
<dbReference type="RefSeq" id="WP_072935616.1">
    <property type="nucleotide sequence ID" value="NZ_FQUG01000005.1"/>
</dbReference>
<dbReference type="Proteomes" id="UP000184404">
    <property type="component" value="Unassembled WGS sequence"/>
</dbReference>
<dbReference type="AlphaFoldDB" id="A0A1M4XKX6"/>
<comment type="pathway">
    <text evidence="2">Cell wall biogenesis; lipoteichoic acid biosynthesis.</text>
</comment>
<dbReference type="STRING" id="1123243.SAMN02745190_01522"/>
<keyword evidence="6 7" id="KW-0472">Membrane</keyword>
<comment type="subcellular location">
    <subcellularLocation>
        <location evidence="1">Cell membrane</location>
        <topology evidence="1">Multi-pass membrane protein</topology>
    </subcellularLocation>
</comment>